<keyword evidence="2" id="KW-0186">Copper</keyword>
<comment type="caution">
    <text evidence="6">The sequence shown here is derived from an EMBL/GenBank/DDBJ whole genome shotgun (WGS) entry which is preliminary data.</text>
</comment>
<name>A0A9W8CXW5_9FUNG</name>
<feature type="domain" description="Tyrosinase copper-binding" evidence="5">
    <location>
        <begin position="60"/>
        <end position="232"/>
    </location>
</feature>
<evidence type="ECO:0000256" key="2">
    <source>
        <dbReference type="ARBA" id="ARBA00023008"/>
    </source>
</evidence>
<dbReference type="SUPFAM" id="SSF48056">
    <property type="entry name" value="Di-copper centre-containing domain"/>
    <property type="match status" value="1"/>
</dbReference>
<dbReference type="AlphaFoldDB" id="A0A9W8CXW5"/>
<dbReference type="InterPro" id="IPR002227">
    <property type="entry name" value="Tyrosinase_Cu-bd"/>
</dbReference>
<dbReference type="InterPro" id="IPR050316">
    <property type="entry name" value="Tyrosinase/Hemocyanin"/>
</dbReference>
<evidence type="ECO:0000313" key="6">
    <source>
        <dbReference type="EMBL" id="KAJ1728194.1"/>
    </source>
</evidence>
<evidence type="ECO:0000256" key="3">
    <source>
        <dbReference type="SAM" id="MobiDB-lite"/>
    </source>
</evidence>
<dbReference type="EMBL" id="JANBOI010000874">
    <property type="protein sequence ID" value="KAJ1728194.1"/>
    <property type="molecule type" value="Genomic_DNA"/>
</dbReference>
<dbReference type="OrthoDB" id="6132182at2759"/>
<dbReference type="PRINTS" id="PR00092">
    <property type="entry name" value="TYROSINASE"/>
</dbReference>
<gene>
    <name evidence="6" type="ORF">LPJ61_004167</name>
</gene>
<protein>
    <recommendedName>
        <fullName evidence="5">Tyrosinase copper-binding domain-containing protein</fullName>
    </recommendedName>
</protein>
<reference evidence="6" key="1">
    <citation type="submission" date="2022-07" db="EMBL/GenBank/DDBJ databases">
        <title>Phylogenomic reconstructions and comparative analyses of Kickxellomycotina fungi.</title>
        <authorList>
            <person name="Reynolds N.K."/>
            <person name="Stajich J.E."/>
            <person name="Barry K."/>
            <person name="Grigoriev I.V."/>
            <person name="Crous P."/>
            <person name="Smith M.E."/>
        </authorList>
    </citation>
    <scope>NUCLEOTIDE SEQUENCE</scope>
    <source>
        <strain evidence="6">BCRC 34381</strain>
    </source>
</reference>
<dbReference type="PANTHER" id="PTHR11474:SF126">
    <property type="entry name" value="TYROSINASE-LIKE PROTEIN TYR-1-RELATED"/>
    <property type="match status" value="1"/>
</dbReference>
<dbReference type="PANTHER" id="PTHR11474">
    <property type="entry name" value="TYROSINASE FAMILY MEMBER"/>
    <property type="match status" value="1"/>
</dbReference>
<dbReference type="InterPro" id="IPR008922">
    <property type="entry name" value="Di-copper_centre_dom_sf"/>
</dbReference>
<dbReference type="GO" id="GO:0016491">
    <property type="term" value="F:oxidoreductase activity"/>
    <property type="evidence" value="ECO:0007669"/>
    <property type="project" value="InterPro"/>
</dbReference>
<dbReference type="GO" id="GO:0046872">
    <property type="term" value="F:metal ion binding"/>
    <property type="evidence" value="ECO:0007669"/>
    <property type="project" value="UniProtKB-KW"/>
</dbReference>
<feature type="compositionally biased region" description="Low complexity" evidence="3">
    <location>
        <begin position="386"/>
        <end position="412"/>
    </location>
</feature>
<evidence type="ECO:0000313" key="7">
    <source>
        <dbReference type="Proteomes" id="UP001143981"/>
    </source>
</evidence>
<dbReference type="Pfam" id="PF00264">
    <property type="entry name" value="Tyrosinase"/>
    <property type="match status" value="1"/>
</dbReference>
<keyword evidence="4" id="KW-0732">Signal</keyword>
<evidence type="ECO:0000256" key="1">
    <source>
        <dbReference type="ARBA" id="ARBA00022723"/>
    </source>
</evidence>
<organism evidence="6 7">
    <name type="scientific">Coemansia biformis</name>
    <dbReference type="NCBI Taxonomy" id="1286918"/>
    <lineage>
        <taxon>Eukaryota</taxon>
        <taxon>Fungi</taxon>
        <taxon>Fungi incertae sedis</taxon>
        <taxon>Zoopagomycota</taxon>
        <taxon>Kickxellomycotina</taxon>
        <taxon>Kickxellomycetes</taxon>
        <taxon>Kickxellales</taxon>
        <taxon>Kickxellaceae</taxon>
        <taxon>Coemansia</taxon>
    </lineage>
</organism>
<feature type="chain" id="PRO_5040909826" description="Tyrosinase copper-binding domain-containing protein" evidence="4">
    <location>
        <begin position="20"/>
        <end position="577"/>
    </location>
</feature>
<evidence type="ECO:0000256" key="4">
    <source>
        <dbReference type="SAM" id="SignalP"/>
    </source>
</evidence>
<sequence>MKLTSVFVAAAALAGLGAGQQTICTTNAYRQEVRSLSPAQWAMTTNVLTQMNNAGWVQWFASIHMQYFTTFHKCEFFFPVHRRLIRDFEEVGIRYNPTFALPYWDVMRDYANPAASTVLSPAYIGGNGAGANMCVTSGFQSGWNLTYPNTHCLSRRYSNGNTINPIYAPEYIQSILSRSTNMAQLRPGIELSLHGAIHIALGAEMQTRWSPNDFAFWLHHTNLDRLWFVWQMMNPQQNFWSADGKDQNGNPINLSTRLPYYGTLIGDVMYPGRNGMCFTYDNFSNIGGKRSLQRRTRKCSHKVPGGGLLPIITEGLGNLVDGVLDNVNDIVGNSEAAVKQVIANVLPAPVLTKWFPDIASNKTTTYSADNIPNAPDYVAAAPVLSSSSSSSTVPTSTAPGSAPGSSPTGAAPVPSPDAPGSDNPAAVADYEESYEPLDPNVDGPKYPMMNPFPFTRNYIMMHGYSVDEVKQHYALAKQFVADMNAAKYQSPFAKGAVDLLPELELPSVSLESLSIPSVSLESLSIPPVSLPSVSLPTLSLPPLSLPTLSLPHLNLESLSLPTLGLDVASILPELHVD</sequence>
<feature type="signal peptide" evidence="4">
    <location>
        <begin position="1"/>
        <end position="19"/>
    </location>
</feature>
<feature type="region of interest" description="Disordered" evidence="3">
    <location>
        <begin position="386"/>
        <end position="426"/>
    </location>
</feature>
<evidence type="ECO:0000259" key="5">
    <source>
        <dbReference type="Pfam" id="PF00264"/>
    </source>
</evidence>
<proteinExistence type="predicted"/>
<dbReference type="Proteomes" id="UP001143981">
    <property type="component" value="Unassembled WGS sequence"/>
</dbReference>
<keyword evidence="7" id="KW-1185">Reference proteome</keyword>
<keyword evidence="1" id="KW-0479">Metal-binding</keyword>
<dbReference type="Gene3D" id="1.10.1280.10">
    <property type="entry name" value="Di-copper center containing domain from catechol oxidase"/>
    <property type="match status" value="1"/>
</dbReference>
<feature type="non-terminal residue" evidence="6">
    <location>
        <position position="577"/>
    </location>
</feature>
<accession>A0A9W8CXW5</accession>